<dbReference type="PANTHER" id="PTHR37291:SF1">
    <property type="entry name" value="TYPE IV METHYL-DIRECTED RESTRICTION ENZYME ECOKMCRB SUBUNIT"/>
    <property type="match status" value="1"/>
</dbReference>
<protein>
    <recommendedName>
        <fullName evidence="1">AAA+ ATPase domain-containing protein</fullName>
    </recommendedName>
</protein>
<dbReference type="InterPro" id="IPR052934">
    <property type="entry name" value="Methyl-DNA_Rec/Restrict_Enz"/>
</dbReference>
<dbReference type="Pfam" id="PF07728">
    <property type="entry name" value="AAA_5"/>
    <property type="match status" value="1"/>
</dbReference>
<reference evidence="2" key="1">
    <citation type="submission" date="2021-01" db="EMBL/GenBank/DDBJ databases">
        <title>Whole genome shotgun sequence of Sphaerisporangium rufum NBRC 109079.</title>
        <authorList>
            <person name="Komaki H."/>
            <person name="Tamura T."/>
        </authorList>
    </citation>
    <scope>NUCLEOTIDE SEQUENCE</scope>
    <source>
        <strain evidence="2">NBRC 109079</strain>
    </source>
</reference>
<dbReference type="Proteomes" id="UP000655287">
    <property type="component" value="Unassembled WGS sequence"/>
</dbReference>
<dbReference type="InterPro" id="IPR003593">
    <property type="entry name" value="AAA+_ATPase"/>
</dbReference>
<name>A0A919RAG2_9ACTN</name>
<dbReference type="SMART" id="SM00382">
    <property type="entry name" value="AAA"/>
    <property type="match status" value="1"/>
</dbReference>
<sequence length="735" mass="82387">MESPEMYEEGSAVGWDEGMIVCRAARKVVEGGVLTGESSFVPGLRTWTPGAADELFRRFVENFDGSPDEFLVKLNRQIAEGGNEAIVLAAELLYLNVMPLSLATIGVNRKLEILNRVLSWASFEVKVPDELAAAASPGYLKGGQAFLNYRWAQFAFLIRLTRLLVKLPYGERESALRDPWRFRDLAESVIPDYDGKSRARAQFHVLLFLLFPDVFLPVSVENAKRLIRDAFADLLAEPSEDLDRDLCTIRRRIEAEHGRFSFYDEPWRSRWEPRRPQKGWLVRGANVDGVNAITQWLAEGFCSVSFCEIDQLPAGASRQQIKEAVATGLPDANRNSKDVTAGQLWRFLSVFQPGDLIATVDGDAIYVGTITSDAYYDLSAGRGLARRRSVEWNPNAMSRRTLPEEVQAKLKTAMTIGELTSVMAALATSAGLEEKLTDEVLAQDETRSLIVPVLPQRFADDLLMPLPWLQETADLLTAKRQMILYGPPGTGKTYLATKLGEELAGPDRTSLVQFHPSYGYEDFVEGFRPRLGENGMVGFDLVPGPFKNAVEAAEKEPERPYVLLIDEINRANLAKVFGELYFLLEYRNREITLQYSPDDPFKLPKNVLVIGTMNTVDRSVALIDAAMRRRFVFRSLAPDRAPVDGLLRRWLEREKLPVLPALLLEEVNRRLNDPDRAVGPSYLMTPNVATRRGLELIWKGEILPLLEDQLYGKVDDIEADYGLPVLLAALGHTLP</sequence>
<dbReference type="SUPFAM" id="SSF52540">
    <property type="entry name" value="P-loop containing nucleoside triphosphate hydrolases"/>
    <property type="match status" value="1"/>
</dbReference>
<proteinExistence type="predicted"/>
<gene>
    <name evidence="2" type="ORF">Sru01_63580</name>
</gene>
<dbReference type="GO" id="GO:0005524">
    <property type="term" value="F:ATP binding"/>
    <property type="evidence" value="ECO:0007669"/>
    <property type="project" value="InterPro"/>
</dbReference>
<dbReference type="EMBL" id="BOOU01000096">
    <property type="protein sequence ID" value="GII81376.1"/>
    <property type="molecule type" value="Genomic_DNA"/>
</dbReference>
<organism evidence="2 3">
    <name type="scientific">Sphaerisporangium rufum</name>
    <dbReference type="NCBI Taxonomy" id="1381558"/>
    <lineage>
        <taxon>Bacteria</taxon>
        <taxon>Bacillati</taxon>
        <taxon>Actinomycetota</taxon>
        <taxon>Actinomycetes</taxon>
        <taxon>Streptosporangiales</taxon>
        <taxon>Streptosporangiaceae</taxon>
        <taxon>Sphaerisporangium</taxon>
    </lineage>
</organism>
<dbReference type="PANTHER" id="PTHR37291">
    <property type="entry name" value="5-METHYLCYTOSINE-SPECIFIC RESTRICTION ENZYME B"/>
    <property type="match status" value="1"/>
</dbReference>
<accession>A0A919RAG2</accession>
<dbReference type="Gene3D" id="3.40.50.300">
    <property type="entry name" value="P-loop containing nucleotide triphosphate hydrolases"/>
    <property type="match status" value="1"/>
</dbReference>
<comment type="caution">
    <text evidence="2">The sequence shown here is derived from an EMBL/GenBank/DDBJ whole genome shotgun (WGS) entry which is preliminary data.</text>
</comment>
<evidence type="ECO:0000313" key="2">
    <source>
        <dbReference type="EMBL" id="GII81376.1"/>
    </source>
</evidence>
<dbReference type="InterPro" id="IPR011704">
    <property type="entry name" value="ATPase_dyneun-rel_AAA"/>
</dbReference>
<dbReference type="CDD" id="cd00009">
    <property type="entry name" value="AAA"/>
    <property type="match status" value="1"/>
</dbReference>
<dbReference type="InterPro" id="IPR027417">
    <property type="entry name" value="P-loop_NTPase"/>
</dbReference>
<feature type="domain" description="AAA+ ATPase" evidence="1">
    <location>
        <begin position="478"/>
        <end position="642"/>
    </location>
</feature>
<evidence type="ECO:0000313" key="3">
    <source>
        <dbReference type="Proteomes" id="UP000655287"/>
    </source>
</evidence>
<dbReference type="AlphaFoldDB" id="A0A919RAG2"/>
<evidence type="ECO:0000259" key="1">
    <source>
        <dbReference type="SMART" id="SM00382"/>
    </source>
</evidence>
<dbReference type="GO" id="GO:0016887">
    <property type="term" value="F:ATP hydrolysis activity"/>
    <property type="evidence" value="ECO:0007669"/>
    <property type="project" value="InterPro"/>
</dbReference>
<keyword evidence="3" id="KW-1185">Reference proteome</keyword>